<evidence type="ECO:0000256" key="8">
    <source>
        <dbReference type="HAMAP-Rule" id="MF_00066"/>
    </source>
</evidence>
<evidence type="ECO:0000259" key="9">
    <source>
        <dbReference type="Pfam" id="PF01747"/>
    </source>
</evidence>
<name>A0ABV8JD83_9BACL</name>
<dbReference type="Gene3D" id="3.40.50.620">
    <property type="entry name" value="HUPs"/>
    <property type="match status" value="1"/>
</dbReference>
<dbReference type="InterPro" id="IPR024951">
    <property type="entry name" value="Sulfurylase_cat_dom"/>
</dbReference>
<dbReference type="SUPFAM" id="SSF52374">
    <property type="entry name" value="Nucleotidylyl transferase"/>
    <property type="match status" value="1"/>
</dbReference>
<keyword evidence="5 8" id="KW-0067">ATP-binding</keyword>
<comment type="pathway">
    <text evidence="1 8">Sulfur metabolism; hydrogen sulfide biosynthesis; sulfite from sulfate: step 1/3.</text>
</comment>
<feature type="domain" description="Sulphate adenylyltransferase catalytic" evidence="9">
    <location>
        <begin position="163"/>
        <end position="372"/>
    </location>
</feature>
<dbReference type="EMBL" id="JBHSAP010000007">
    <property type="protein sequence ID" value="MFC4075775.1"/>
    <property type="molecule type" value="Genomic_DNA"/>
</dbReference>
<reference evidence="12" key="1">
    <citation type="journal article" date="2019" name="Int. J. Syst. Evol. Microbiol.">
        <title>The Global Catalogue of Microorganisms (GCM) 10K type strain sequencing project: providing services to taxonomists for standard genome sequencing and annotation.</title>
        <authorList>
            <consortium name="The Broad Institute Genomics Platform"/>
            <consortium name="The Broad Institute Genome Sequencing Center for Infectious Disease"/>
            <person name="Wu L."/>
            <person name="Ma J."/>
        </authorList>
    </citation>
    <scope>NUCLEOTIDE SEQUENCE [LARGE SCALE GENOMIC DNA]</scope>
    <source>
        <strain evidence="12">IBRC-M 10813</strain>
    </source>
</reference>
<evidence type="ECO:0000256" key="3">
    <source>
        <dbReference type="ARBA" id="ARBA00022695"/>
    </source>
</evidence>
<sequence length="382" mass="42846">MSTSLPHGGRLITRWEPNRSVTDLKHEVELDGVSLSDLELIGIGAYSPLTGFLNREDYLSVVHHMRLADGLPWSIPITLPVSREKADSLTLGEEVKLVKDGTVYGVLKLEEKYVPDKTVEAEHVYRTADFAHPGVKKLFDRPDVYLAGPITLVNRPEKSFAGYHLDPSATREEFKRRGWKTVVGFQTRNPVHRAHEYIQKTALETVDGLFLNPLVGETKSDDIPADVRMESYEVLLDKYYPADRVFLAVFPAAMRYAGPREAVFHALVRKNYGCTHFIVGRDHAGVGNYYGTYDAQKIFSEFEAGELGINTLFFEHSFYCKKCGNMGTAKTCPHDKEDHVALSGTKVREMLRNGERPPATFSRPEVADVLIKGMQKTPVTTG</sequence>
<dbReference type="Proteomes" id="UP001595843">
    <property type="component" value="Unassembled WGS sequence"/>
</dbReference>
<evidence type="ECO:0000259" key="10">
    <source>
        <dbReference type="Pfam" id="PF14306"/>
    </source>
</evidence>
<dbReference type="HAMAP" id="MF_00066">
    <property type="entry name" value="Sulf_adenylyltr"/>
    <property type="match status" value="1"/>
</dbReference>
<protein>
    <recommendedName>
        <fullName evidence="8">Sulfate adenylyltransferase</fullName>
        <ecNumber evidence="8">2.7.7.4</ecNumber>
    </recommendedName>
    <alternativeName>
        <fullName evidence="8">ATP-sulfurylase</fullName>
    </alternativeName>
    <alternativeName>
        <fullName evidence="8">Sulfate adenylate transferase</fullName>
        <shortName evidence="8">SAT</shortName>
    </alternativeName>
</protein>
<dbReference type="Pfam" id="PF01747">
    <property type="entry name" value="ATP-sulfurylase"/>
    <property type="match status" value="1"/>
</dbReference>
<dbReference type="Gene3D" id="3.10.400.10">
    <property type="entry name" value="Sulfate adenylyltransferase"/>
    <property type="match status" value="1"/>
</dbReference>
<keyword evidence="4 8" id="KW-0547">Nucleotide-binding</keyword>
<evidence type="ECO:0000256" key="6">
    <source>
        <dbReference type="ARBA" id="ARBA00037980"/>
    </source>
</evidence>
<dbReference type="CDD" id="cd00517">
    <property type="entry name" value="ATPS"/>
    <property type="match status" value="1"/>
</dbReference>
<dbReference type="EC" id="2.7.7.4" evidence="8"/>
<proteinExistence type="inferred from homology"/>
<dbReference type="PANTHER" id="PTHR43509">
    <property type="match status" value="1"/>
</dbReference>
<evidence type="ECO:0000313" key="11">
    <source>
        <dbReference type="EMBL" id="MFC4075775.1"/>
    </source>
</evidence>
<dbReference type="NCBIfam" id="NF003166">
    <property type="entry name" value="PRK04149.1"/>
    <property type="match status" value="1"/>
</dbReference>
<evidence type="ECO:0000256" key="4">
    <source>
        <dbReference type="ARBA" id="ARBA00022741"/>
    </source>
</evidence>
<dbReference type="InterPro" id="IPR014729">
    <property type="entry name" value="Rossmann-like_a/b/a_fold"/>
</dbReference>
<keyword evidence="12" id="KW-1185">Reference proteome</keyword>
<dbReference type="InterPro" id="IPR020792">
    <property type="entry name" value="SO4_adenylyltransferase_pro"/>
</dbReference>
<dbReference type="PANTHER" id="PTHR43509:SF1">
    <property type="entry name" value="SULFATE ADENYLYLTRANSFERASE"/>
    <property type="match status" value="1"/>
</dbReference>
<evidence type="ECO:0000256" key="5">
    <source>
        <dbReference type="ARBA" id="ARBA00022840"/>
    </source>
</evidence>
<evidence type="ECO:0000256" key="1">
    <source>
        <dbReference type="ARBA" id="ARBA00005048"/>
    </source>
</evidence>
<evidence type="ECO:0000313" key="12">
    <source>
        <dbReference type="Proteomes" id="UP001595843"/>
    </source>
</evidence>
<dbReference type="SUPFAM" id="SSF88697">
    <property type="entry name" value="PUA domain-like"/>
    <property type="match status" value="1"/>
</dbReference>
<organism evidence="11 12">
    <name type="scientific">Salinithrix halophila</name>
    <dbReference type="NCBI Taxonomy" id="1485204"/>
    <lineage>
        <taxon>Bacteria</taxon>
        <taxon>Bacillati</taxon>
        <taxon>Bacillota</taxon>
        <taxon>Bacilli</taxon>
        <taxon>Bacillales</taxon>
        <taxon>Thermoactinomycetaceae</taxon>
        <taxon>Salinithrix</taxon>
    </lineage>
</organism>
<comment type="caution">
    <text evidence="11">The sequence shown here is derived from an EMBL/GenBank/DDBJ whole genome shotgun (WGS) entry which is preliminary data.</text>
</comment>
<keyword evidence="3 8" id="KW-0548">Nucleotidyltransferase</keyword>
<dbReference type="GO" id="GO:0004781">
    <property type="term" value="F:sulfate adenylyltransferase (ATP) activity"/>
    <property type="evidence" value="ECO:0007669"/>
    <property type="project" value="UniProtKB-EC"/>
</dbReference>
<dbReference type="Pfam" id="PF14306">
    <property type="entry name" value="PUA_2"/>
    <property type="match status" value="1"/>
</dbReference>
<evidence type="ECO:0000256" key="7">
    <source>
        <dbReference type="ARBA" id="ARBA00049370"/>
    </source>
</evidence>
<dbReference type="InterPro" id="IPR025980">
    <property type="entry name" value="ATP-Sase_PUA-like_dom"/>
</dbReference>
<dbReference type="InterPro" id="IPR015947">
    <property type="entry name" value="PUA-like_sf"/>
</dbReference>
<dbReference type="NCBIfam" id="TIGR00339">
    <property type="entry name" value="sopT"/>
    <property type="match status" value="1"/>
</dbReference>
<keyword evidence="2 8" id="KW-0808">Transferase</keyword>
<dbReference type="RefSeq" id="WP_380702016.1">
    <property type="nucleotide sequence ID" value="NZ_JBHSAP010000007.1"/>
</dbReference>
<evidence type="ECO:0000256" key="2">
    <source>
        <dbReference type="ARBA" id="ARBA00022679"/>
    </source>
</evidence>
<comment type="similarity">
    <text evidence="6 8">Belongs to the sulfate adenylyltransferase family.</text>
</comment>
<accession>A0ABV8JD83</accession>
<comment type="catalytic activity">
    <reaction evidence="7 8">
        <text>sulfate + ATP + H(+) = adenosine 5'-phosphosulfate + diphosphate</text>
        <dbReference type="Rhea" id="RHEA:18133"/>
        <dbReference type="ChEBI" id="CHEBI:15378"/>
        <dbReference type="ChEBI" id="CHEBI:16189"/>
        <dbReference type="ChEBI" id="CHEBI:30616"/>
        <dbReference type="ChEBI" id="CHEBI:33019"/>
        <dbReference type="ChEBI" id="CHEBI:58243"/>
        <dbReference type="EC" id="2.7.7.4"/>
    </reaction>
</comment>
<gene>
    <name evidence="8 11" type="primary">sat</name>
    <name evidence="11" type="ORF">ACFOUO_03025</name>
</gene>
<feature type="domain" description="ATP-sulfurylase PUA-like" evidence="10">
    <location>
        <begin position="6"/>
        <end position="155"/>
    </location>
</feature>
<dbReference type="InterPro" id="IPR002650">
    <property type="entry name" value="Sulphate_adenylyltransferase"/>
</dbReference>